<accession>A0A392TS33</accession>
<protein>
    <submittedName>
        <fullName evidence="1">Uncharacterized protein</fullName>
    </submittedName>
</protein>
<evidence type="ECO:0000313" key="2">
    <source>
        <dbReference type="Proteomes" id="UP000265520"/>
    </source>
</evidence>
<name>A0A392TS33_9FABA</name>
<organism evidence="1 2">
    <name type="scientific">Trifolium medium</name>
    <dbReference type="NCBI Taxonomy" id="97028"/>
    <lineage>
        <taxon>Eukaryota</taxon>
        <taxon>Viridiplantae</taxon>
        <taxon>Streptophyta</taxon>
        <taxon>Embryophyta</taxon>
        <taxon>Tracheophyta</taxon>
        <taxon>Spermatophyta</taxon>
        <taxon>Magnoliopsida</taxon>
        <taxon>eudicotyledons</taxon>
        <taxon>Gunneridae</taxon>
        <taxon>Pentapetalae</taxon>
        <taxon>rosids</taxon>
        <taxon>fabids</taxon>
        <taxon>Fabales</taxon>
        <taxon>Fabaceae</taxon>
        <taxon>Papilionoideae</taxon>
        <taxon>50 kb inversion clade</taxon>
        <taxon>NPAAA clade</taxon>
        <taxon>Hologalegina</taxon>
        <taxon>IRL clade</taxon>
        <taxon>Trifolieae</taxon>
        <taxon>Trifolium</taxon>
    </lineage>
</organism>
<dbReference type="EMBL" id="LXQA010647595">
    <property type="protein sequence ID" value="MCI64013.1"/>
    <property type="molecule type" value="Genomic_DNA"/>
</dbReference>
<reference evidence="1 2" key="1">
    <citation type="journal article" date="2018" name="Front. Plant Sci.">
        <title>Red Clover (Trifolium pratense) and Zigzag Clover (T. medium) - A Picture of Genomic Similarities and Differences.</title>
        <authorList>
            <person name="Dluhosova J."/>
            <person name="Istvanek J."/>
            <person name="Nedelnik J."/>
            <person name="Repkova J."/>
        </authorList>
    </citation>
    <scope>NUCLEOTIDE SEQUENCE [LARGE SCALE GENOMIC DNA]</scope>
    <source>
        <strain evidence="2">cv. 10/8</strain>
        <tissue evidence="1">Leaf</tissue>
    </source>
</reference>
<sequence>MRKGTGDATLGEAIGLNEALDMAINLQLSKVIFELEVQVIVREVKAGKNP</sequence>
<keyword evidence="2" id="KW-1185">Reference proteome</keyword>
<comment type="caution">
    <text evidence="1">The sequence shown here is derived from an EMBL/GenBank/DDBJ whole genome shotgun (WGS) entry which is preliminary data.</text>
</comment>
<dbReference type="AlphaFoldDB" id="A0A392TS33"/>
<evidence type="ECO:0000313" key="1">
    <source>
        <dbReference type="EMBL" id="MCI64013.1"/>
    </source>
</evidence>
<proteinExistence type="predicted"/>
<feature type="non-terminal residue" evidence="1">
    <location>
        <position position="50"/>
    </location>
</feature>
<dbReference type="Proteomes" id="UP000265520">
    <property type="component" value="Unassembled WGS sequence"/>
</dbReference>